<name>A0ACC0EKL3_9BASI</name>
<sequence>MADPSSVSVCYQWEWRSDKFHLVFFSIQAQTRQAFGIKPTTLSPLNVDDLIGGSDLGSVPTTLSPLNVDDLIRGSNLGV</sequence>
<reference evidence="2" key="1">
    <citation type="journal article" date="2018" name="BMC Genomics">
        <title>Genomic insights into host adaptation between the wheat stripe rust pathogen (Puccinia striiformis f. sp. tritici) and the barley stripe rust pathogen (Puccinia striiformis f. sp. hordei).</title>
        <authorList>
            <person name="Xia C."/>
            <person name="Wang M."/>
            <person name="Yin C."/>
            <person name="Cornejo O.E."/>
            <person name="Hulbert S.H."/>
            <person name="Chen X."/>
        </authorList>
    </citation>
    <scope>NUCLEOTIDE SEQUENCE [LARGE SCALE GENOMIC DNA]</scope>
    <source>
        <strain evidence="2">93-210</strain>
    </source>
</reference>
<organism evidence="1 2">
    <name type="scientific">Puccinia striiformis f. sp. tritici</name>
    <dbReference type="NCBI Taxonomy" id="168172"/>
    <lineage>
        <taxon>Eukaryota</taxon>
        <taxon>Fungi</taxon>
        <taxon>Dikarya</taxon>
        <taxon>Basidiomycota</taxon>
        <taxon>Pucciniomycotina</taxon>
        <taxon>Pucciniomycetes</taxon>
        <taxon>Pucciniales</taxon>
        <taxon>Pucciniaceae</taxon>
        <taxon>Puccinia</taxon>
    </lineage>
</organism>
<dbReference type="EMBL" id="CM045869">
    <property type="protein sequence ID" value="KAI7955000.1"/>
    <property type="molecule type" value="Genomic_DNA"/>
</dbReference>
<accession>A0ACC0EKL3</accession>
<gene>
    <name evidence="1" type="ORF">MJO28_005400</name>
</gene>
<protein>
    <submittedName>
        <fullName evidence="1">Uncharacterized protein</fullName>
    </submittedName>
</protein>
<comment type="caution">
    <text evidence="1">The sequence shown here is derived from an EMBL/GenBank/DDBJ whole genome shotgun (WGS) entry which is preliminary data.</text>
</comment>
<keyword evidence="2" id="KW-1185">Reference proteome</keyword>
<reference evidence="2" key="2">
    <citation type="journal article" date="2018" name="Mol. Plant Microbe Interact.">
        <title>Genome sequence resources for the wheat stripe rust pathogen (Puccinia striiformis f. sp. tritici) and the barley stripe rust pathogen (Puccinia striiformis f. sp. hordei).</title>
        <authorList>
            <person name="Xia C."/>
            <person name="Wang M."/>
            <person name="Yin C."/>
            <person name="Cornejo O.E."/>
            <person name="Hulbert S.H."/>
            <person name="Chen X."/>
        </authorList>
    </citation>
    <scope>NUCLEOTIDE SEQUENCE [LARGE SCALE GENOMIC DNA]</scope>
    <source>
        <strain evidence="2">93-210</strain>
    </source>
</reference>
<reference evidence="1 2" key="3">
    <citation type="journal article" date="2022" name="Microbiol. Spectr.">
        <title>Folding features and dynamics of 3D genome architecture in plant fungal pathogens.</title>
        <authorList>
            <person name="Xia C."/>
        </authorList>
    </citation>
    <scope>NUCLEOTIDE SEQUENCE [LARGE SCALE GENOMIC DNA]</scope>
    <source>
        <strain evidence="1 2">93-210</strain>
    </source>
</reference>
<evidence type="ECO:0000313" key="2">
    <source>
        <dbReference type="Proteomes" id="UP001060170"/>
    </source>
</evidence>
<evidence type="ECO:0000313" key="1">
    <source>
        <dbReference type="EMBL" id="KAI7955000.1"/>
    </source>
</evidence>
<dbReference type="Proteomes" id="UP001060170">
    <property type="component" value="Chromosome 5"/>
</dbReference>
<proteinExistence type="predicted"/>